<dbReference type="GO" id="GO:0016301">
    <property type="term" value="F:kinase activity"/>
    <property type="evidence" value="ECO:0007669"/>
    <property type="project" value="UniProtKB-KW"/>
</dbReference>
<keyword evidence="3" id="KW-0418">Kinase</keyword>
<dbReference type="PANTHER" id="PTHR18964">
    <property type="entry name" value="ROK (REPRESSOR, ORF, KINASE) FAMILY"/>
    <property type="match status" value="1"/>
</dbReference>
<evidence type="ECO:0000259" key="2">
    <source>
        <dbReference type="Pfam" id="PF01047"/>
    </source>
</evidence>
<dbReference type="PROSITE" id="PS01125">
    <property type="entry name" value="ROK"/>
    <property type="match status" value="1"/>
</dbReference>
<dbReference type="EMBL" id="BSNG01000001">
    <property type="protein sequence ID" value="GLQ10696.1"/>
    <property type="molecule type" value="Genomic_DNA"/>
</dbReference>
<dbReference type="Pfam" id="PF01047">
    <property type="entry name" value="MarR"/>
    <property type="match status" value="1"/>
</dbReference>
<dbReference type="Proteomes" id="UP001161406">
    <property type="component" value="Unassembled WGS sequence"/>
</dbReference>
<dbReference type="Gene3D" id="1.10.10.10">
    <property type="entry name" value="Winged helix-like DNA-binding domain superfamily/Winged helix DNA-binding domain"/>
    <property type="match status" value="1"/>
</dbReference>
<dbReference type="InterPro" id="IPR036390">
    <property type="entry name" value="WH_DNA-bd_sf"/>
</dbReference>
<organism evidence="3 4">
    <name type="scientific">Devosia yakushimensis</name>
    <dbReference type="NCBI Taxonomy" id="470028"/>
    <lineage>
        <taxon>Bacteria</taxon>
        <taxon>Pseudomonadati</taxon>
        <taxon>Pseudomonadota</taxon>
        <taxon>Alphaproteobacteria</taxon>
        <taxon>Hyphomicrobiales</taxon>
        <taxon>Devosiaceae</taxon>
        <taxon>Devosia</taxon>
    </lineage>
</organism>
<keyword evidence="4" id="KW-1185">Reference proteome</keyword>
<comment type="similarity">
    <text evidence="1">Belongs to the ROK (NagC/XylR) family.</text>
</comment>
<dbReference type="RefSeq" id="WP_284391533.1">
    <property type="nucleotide sequence ID" value="NZ_BSNG01000001.1"/>
</dbReference>
<reference evidence="3" key="1">
    <citation type="journal article" date="2014" name="Int. J. Syst. Evol. Microbiol.">
        <title>Complete genome of a new Firmicutes species belonging to the dominant human colonic microbiota ('Ruminococcus bicirculans') reveals two chromosomes and a selective capacity to utilize plant glucans.</title>
        <authorList>
            <consortium name="NISC Comparative Sequencing Program"/>
            <person name="Wegmann U."/>
            <person name="Louis P."/>
            <person name="Goesmann A."/>
            <person name="Henrissat B."/>
            <person name="Duncan S.H."/>
            <person name="Flint H.J."/>
        </authorList>
    </citation>
    <scope>NUCLEOTIDE SEQUENCE</scope>
    <source>
        <strain evidence="3">NBRC 103855</strain>
    </source>
</reference>
<dbReference type="InterPro" id="IPR000600">
    <property type="entry name" value="ROK"/>
</dbReference>
<proteinExistence type="inferred from homology"/>
<dbReference type="Pfam" id="PF00480">
    <property type="entry name" value="ROK"/>
    <property type="match status" value="1"/>
</dbReference>
<dbReference type="SUPFAM" id="SSF46785">
    <property type="entry name" value="Winged helix' DNA-binding domain"/>
    <property type="match status" value="1"/>
</dbReference>
<dbReference type="InterPro" id="IPR000835">
    <property type="entry name" value="HTH_MarR-typ"/>
</dbReference>
<sequence>MANQSLVRHINERRLLGILRVSGPVSRAELARRLSLTRASITGMIDDLLARGMVSERAREDSPERRDVGRPGIDIALEPKGAYFFGVEIGVGVLRFALLDLAAGVAETDEMSFDRGLAPDQVVGLVADKLASLTLYRDSIRAMGVTVPGLVRRDGHVINLPILGWKDVNLGALIAADIDLPCHVENNANAAAFGHIYLDPRPHRGVVVYLKIGTGCGGAVIIDDKLLRGGNGLGTEFGHLRIAADGPLCSCGQRGCMETFVNLRALQRYATNRDVDEAATDPHLPAQVAAGLAVGDPDAERAVTTLAGHLTEGLVDITNIFDPDEVVLGGAMLPVLDAVVERVAGPLGRRMVPGMSLPLLTVSRIGAFECAIGAAALAHHEEFDLSNLDLRT</sequence>
<dbReference type="SUPFAM" id="SSF53067">
    <property type="entry name" value="Actin-like ATPase domain"/>
    <property type="match status" value="1"/>
</dbReference>
<dbReference type="Gene3D" id="3.30.420.40">
    <property type="match status" value="2"/>
</dbReference>
<gene>
    <name evidence="3" type="ORF">GCM10007913_26280</name>
</gene>
<keyword evidence="3" id="KW-0808">Transferase</keyword>
<dbReference type="InterPro" id="IPR043129">
    <property type="entry name" value="ATPase_NBD"/>
</dbReference>
<dbReference type="InterPro" id="IPR036388">
    <property type="entry name" value="WH-like_DNA-bd_sf"/>
</dbReference>
<name>A0ABQ5UFF7_9HYPH</name>
<dbReference type="PANTHER" id="PTHR18964:SF149">
    <property type="entry name" value="BIFUNCTIONAL UDP-N-ACETYLGLUCOSAMINE 2-EPIMERASE_N-ACETYLMANNOSAMINE KINASE"/>
    <property type="match status" value="1"/>
</dbReference>
<evidence type="ECO:0000313" key="4">
    <source>
        <dbReference type="Proteomes" id="UP001161406"/>
    </source>
</evidence>
<feature type="domain" description="HTH marR-type" evidence="2">
    <location>
        <begin position="14"/>
        <end position="59"/>
    </location>
</feature>
<evidence type="ECO:0000313" key="3">
    <source>
        <dbReference type="EMBL" id="GLQ10696.1"/>
    </source>
</evidence>
<accession>A0ABQ5UFF7</accession>
<reference evidence="3" key="2">
    <citation type="submission" date="2023-01" db="EMBL/GenBank/DDBJ databases">
        <title>Draft genome sequence of Devosia yakushimensis strain NBRC 103855.</title>
        <authorList>
            <person name="Sun Q."/>
            <person name="Mori K."/>
        </authorList>
    </citation>
    <scope>NUCLEOTIDE SEQUENCE</scope>
    <source>
        <strain evidence="3">NBRC 103855</strain>
    </source>
</reference>
<comment type="caution">
    <text evidence="3">The sequence shown here is derived from an EMBL/GenBank/DDBJ whole genome shotgun (WGS) entry which is preliminary data.</text>
</comment>
<dbReference type="InterPro" id="IPR049874">
    <property type="entry name" value="ROK_cs"/>
</dbReference>
<evidence type="ECO:0000256" key="1">
    <source>
        <dbReference type="ARBA" id="ARBA00006479"/>
    </source>
</evidence>
<protein>
    <submittedName>
        <fullName evidence="3">Sugar kinase</fullName>
    </submittedName>
</protein>